<dbReference type="SUPFAM" id="SSF46955">
    <property type="entry name" value="Putative DNA-binding domain"/>
    <property type="match status" value="1"/>
</dbReference>
<proteinExistence type="predicted"/>
<sequence length="65" mass="7515">MQNTNIEETLLTGRNIETLFSISSNTRRRWGKSGTLKPVRINSRKFLYRMSDIRHLMSDMNGGAL</sequence>
<accession>A0A3Y9JA86</accession>
<comment type="caution">
    <text evidence="1">The sequence shown here is derived from an EMBL/GenBank/DDBJ whole genome shotgun (WGS) entry which is preliminary data.</text>
</comment>
<name>A0A3Y9JA86_SALET</name>
<dbReference type="InterPro" id="IPR009061">
    <property type="entry name" value="DNA-bd_dom_put_sf"/>
</dbReference>
<organism evidence="1">
    <name type="scientific">Salmonella enterica I</name>
    <dbReference type="NCBI Taxonomy" id="59201"/>
    <lineage>
        <taxon>Bacteria</taxon>
        <taxon>Pseudomonadati</taxon>
        <taxon>Pseudomonadota</taxon>
        <taxon>Gammaproteobacteria</taxon>
        <taxon>Enterobacterales</taxon>
        <taxon>Enterobacteriaceae</taxon>
        <taxon>Salmonella</taxon>
    </lineage>
</organism>
<protein>
    <recommendedName>
        <fullName evidence="2">DNA-binding protein</fullName>
    </recommendedName>
</protein>
<evidence type="ECO:0008006" key="2">
    <source>
        <dbReference type="Google" id="ProtNLM"/>
    </source>
</evidence>
<dbReference type="AlphaFoldDB" id="A0A3Y9JA86"/>
<evidence type="ECO:0000313" key="1">
    <source>
        <dbReference type="EMBL" id="ECI4617837.1"/>
    </source>
</evidence>
<reference evidence="1" key="1">
    <citation type="submission" date="2018-06" db="EMBL/GenBank/DDBJ databases">
        <authorList>
            <person name="Ashton P.M."/>
            <person name="Dallman T."/>
            <person name="Nair S."/>
            <person name="De Pinna E."/>
            <person name="Peters T."/>
            <person name="Grant K."/>
        </authorList>
    </citation>
    <scope>NUCLEOTIDE SEQUENCE</scope>
    <source>
        <strain evidence="1">527491</strain>
    </source>
</reference>
<gene>
    <name evidence="1" type="ORF">DPC26_19785</name>
</gene>
<dbReference type="EMBL" id="AAIVFG010000033">
    <property type="protein sequence ID" value="ECI4617837.1"/>
    <property type="molecule type" value="Genomic_DNA"/>
</dbReference>